<protein>
    <submittedName>
        <fullName evidence="1">Uncharacterized protein</fullName>
    </submittedName>
</protein>
<reference evidence="1" key="1">
    <citation type="submission" date="2022-01" db="EMBL/GenBank/DDBJ databases">
        <title>Collection of gut derived symbiotic bacterial strains cultured from healthy donors.</title>
        <authorList>
            <person name="Lin H."/>
            <person name="Kohout C."/>
            <person name="Waligurski E."/>
            <person name="Pamer E.G."/>
        </authorList>
    </citation>
    <scope>NUCLEOTIDE SEQUENCE</scope>
    <source>
        <strain evidence="1">DFI.7.46</strain>
    </source>
</reference>
<dbReference type="AlphaFoldDB" id="A0AAJ1EUN2"/>
<name>A0AAJ1EUN2_9ACTO</name>
<organism evidence="1 2">
    <name type="scientific">Varibaculum cambriense</name>
    <dbReference type="NCBI Taxonomy" id="184870"/>
    <lineage>
        <taxon>Bacteria</taxon>
        <taxon>Bacillati</taxon>
        <taxon>Actinomycetota</taxon>
        <taxon>Actinomycetes</taxon>
        <taxon>Actinomycetales</taxon>
        <taxon>Actinomycetaceae</taxon>
        <taxon>Varibaculum</taxon>
    </lineage>
</organism>
<evidence type="ECO:0000313" key="1">
    <source>
        <dbReference type="EMBL" id="MCG4617197.1"/>
    </source>
</evidence>
<proteinExistence type="predicted"/>
<gene>
    <name evidence="1" type="ORF">L0M99_01625</name>
</gene>
<sequence>MTYDELYVTSRAFFEAHATPEQIAFLDSHEKCDGAGFVDSILFFIDLFLGDMPGVPEKLANWQASLDALPEYD</sequence>
<dbReference type="Proteomes" id="UP001200537">
    <property type="component" value="Unassembled WGS sequence"/>
</dbReference>
<evidence type="ECO:0000313" key="2">
    <source>
        <dbReference type="Proteomes" id="UP001200537"/>
    </source>
</evidence>
<comment type="caution">
    <text evidence="1">The sequence shown here is derived from an EMBL/GenBank/DDBJ whole genome shotgun (WGS) entry which is preliminary data.</text>
</comment>
<accession>A0AAJ1EUN2</accession>
<dbReference type="EMBL" id="JAKNHJ010000002">
    <property type="protein sequence ID" value="MCG4617197.1"/>
    <property type="molecule type" value="Genomic_DNA"/>
</dbReference>